<organism evidence="10 11">
    <name type="scientific">Celeribacter marinus</name>
    <dbReference type="NCBI Taxonomy" id="1397108"/>
    <lineage>
        <taxon>Bacteria</taxon>
        <taxon>Pseudomonadati</taxon>
        <taxon>Pseudomonadota</taxon>
        <taxon>Alphaproteobacteria</taxon>
        <taxon>Rhodobacterales</taxon>
        <taxon>Roseobacteraceae</taxon>
        <taxon>Celeribacter</taxon>
    </lineage>
</organism>
<keyword evidence="6 9" id="KW-1133">Transmembrane helix</keyword>
<evidence type="ECO:0000256" key="3">
    <source>
        <dbReference type="ARBA" id="ARBA00022475"/>
    </source>
</evidence>
<feature type="transmembrane region" description="Helical" evidence="9">
    <location>
        <begin position="469"/>
        <end position="487"/>
    </location>
</feature>
<dbReference type="CDD" id="cd07571">
    <property type="entry name" value="ALP_N-acyl_transferase"/>
    <property type="match status" value="1"/>
</dbReference>
<dbReference type="KEGG" id="cmar:IMCC12053_1412"/>
<dbReference type="NCBIfam" id="TIGR00546">
    <property type="entry name" value="lnt"/>
    <property type="match status" value="1"/>
</dbReference>
<sequence length="495" mass="53667">MSRLIRMAARPLAFVGAGAIAALGQAPFGFWPLAFLAFAVAVAMWQKSPSPRHAAFRGWAFGLGHFLISLSWIVNPFLVDPLRTAWMIPFALLSMCGGLALLWGAAFFASKRLGVGPMGLVALWGLAELIRGYLFTGFPWALPAYIWLDTPIAHLAAWIGPYGLTVVTLFAATQISRAVLSRSLVAGFSAIVTVALLFGIGTWAKVQPMPADLTVSVRVVQPNASQALKWDPRYIPIFFDRALEMSDPEGADLVIWPETAVAPILDAAGDDLRAIHERISPAQAVVGLRRVDGYRGYNSAVLLSPQGEVAQVYDKHHLVPFGEYIPFPRLLAALGFRTFTADGGYGFSAGDGPALMDFGALGKALPLICYEAIFPRDLRGTARPDWLLHITNDAWFGTFSGPQQSLAQSRFRAIETGLPMVRAANTGISAVIDVRGTVRQSLALGRAGAFTAPLPAPTQPTFYVRTKEMPSLLLIAILLLLTARGVWRRRDRETD</sequence>
<comment type="similarity">
    <text evidence="2 9">Belongs to the CN hydrolase family. Apolipoprotein N-acyltransferase subfamily.</text>
</comment>
<dbReference type="Gene3D" id="3.60.110.10">
    <property type="entry name" value="Carbon-nitrogen hydrolase"/>
    <property type="match status" value="1"/>
</dbReference>
<keyword evidence="7 9" id="KW-0472">Membrane</keyword>
<dbReference type="PANTHER" id="PTHR38686:SF1">
    <property type="entry name" value="APOLIPOPROTEIN N-ACYLTRANSFERASE"/>
    <property type="match status" value="1"/>
</dbReference>
<keyword evidence="11" id="KW-1185">Reference proteome</keyword>
<reference evidence="10 11" key="1">
    <citation type="submission" date="2015-05" db="EMBL/GenBank/DDBJ databases">
        <authorList>
            <person name="Wang D.B."/>
            <person name="Wang M."/>
        </authorList>
    </citation>
    <scope>NUCLEOTIDE SEQUENCE [LARGE SCALE GENOMIC DNA]</scope>
    <source>
        <strain evidence="10 11">IMCC 12053</strain>
    </source>
</reference>
<dbReference type="InterPro" id="IPR003010">
    <property type="entry name" value="C-N_Hydrolase"/>
</dbReference>
<name>A0A0N9ZPB1_9RHOB</name>
<dbReference type="UniPathway" id="UPA00666"/>
<evidence type="ECO:0000256" key="2">
    <source>
        <dbReference type="ARBA" id="ARBA00010065"/>
    </source>
</evidence>
<keyword evidence="10" id="KW-0449">Lipoprotein</keyword>
<keyword evidence="4 9" id="KW-0808">Transferase</keyword>
<feature type="transmembrane region" description="Helical" evidence="9">
    <location>
        <begin position="58"/>
        <end position="79"/>
    </location>
</feature>
<feature type="transmembrane region" description="Helical" evidence="9">
    <location>
        <begin position="152"/>
        <end position="172"/>
    </location>
</feature>
<feature type="transmembrane region" description="Helical" evidence="9">
    <location>
        <begin position="121"/>
        <end position="146"/>
    </location>
</feature>
<evidence type="ECO:0000256" key="6">
    <source>
        <dbReference type="ARBA" id="ARBA00022989"/>
    </source>
</evidence>
<dbReference type="EC" id="2.3.1.269" evidence="9"/>
<dbReference type="HAMAP" id="MF_01148">
    <property type="entry name" value="Lnt"/>
    <property type="match status" value="1"/>
</dbReference>
<protein>
    <recommendedName>
        <fullName evidence="9">Apolipoprotein N-acyltransferase</fullName>
        <shortName evidence="9">ALP N-acyltransferase</shortName>
        <ecNumber evidence="9">2.3.1.269</ecNumber>
    </recommendedName>
</protein>
<gene>
    <name evidence="9" type="primary">lnt</name>
    <name evidence="10" type="ORF">IMCC12053_1412</name>
</gene>
<proteinExistence type="inferred from homology"/>
<keyword evidence="8 9" id="KW-0012">Acyltransferase</keyword>
<accession>A0A0N9ZPB1</accession>
<dbReference type="GO" id="GO:0005886">
    <property type="term" value="C:plasma membrane"/>
    <property type="evidence" value="ECO:0007669"/>
    <property type="project" value="UniProtKB-SubCell"/>
</dbReference>
<dbReference type="PROSITE" id="PS50263">
    <property type="entry name" value="CN_HYDROLASE"/>
    <property type="match status" value="1"/>
</dbReference>
<dbReference type="RefSeq" id="WP_062217128.1">
    <property type="nucleotide sequence ID" value="NZ_CP012023.1"/>
</dbReference>
<dbReference type="Proteomes" id="UP000064920">
    <property type="component" value="Chromosome"/>
</dbReference>
<comment type="function">
    <text evidence="9">Catalyzes the phospholipid dependent N-acylation of the N-terminal cysteine of apolipoprotein, the last step in lipoprotein maturation.</text>
</comment>
<dbReference type="InterPro" id="IPR004563">
    <property type="entry name" value="Apolipo_AcylTrfase"/>
</dbReference>
<dbReference type="InterPro" id="IPR036526">
    <property type="entry name" value="C-N_Hydrolase_sf"/>
</dbReference>
<dbReference type="AlphaFoldDB" id="A0A0N9ZPB1"/>
<dbReference type="InterPro" id="IPR045378">
    <property type="entry name" value="LNT_N"/>
</dbReference>
<feature type="transmembrane region" description="Helical" evidence="9">
    <location>
        <begin position="85"/>
        <end position="109"/>
    </location>
</feature>
<dbReference type="SUPFAM" id="SSF56317">
    <property type="entry name" value="Carbon-nitrogen hydrolase"/>
    <property type="match status" value="1"/>
</dbReference>
<dbReference type="Pfam" id="PF00795">
    <property type="entry name" value="CN_hydrolase"/>
    <property type="match status" value="1"/>
</dbReference>
<dbReference type="Pfam" id="PF20154">
    <property type="entry name" value="LNT_N"/>
    <property type="match status" value="1"/>
</dbReference>
<comment type="subcellular location">
    <subcellularLocation>
        <location evidence="1 9">Cell membrane</location>
        <topology evidence="1 9">Multi-pass membrane protein</topology>
    </subcellularLocation>
</comment>
<dbReference type="GO" id="GO:0042158">
    <property type="term" value="P:lipoprotein biosynthetic process"/>
    <property type="evidence" value="ECO:0007669"/>
    <property type="project" value="UniProtKB-UniRule"/>
</dbReference>
<evidence type="ECO:0000313" key="10">
    <source>
        <dbReference type="EMBL" id="ALI55359.1"/>
    </source>
</evidence>
<evidence type="ECO:0000256" key="5">
    <source>
        <dbReference type="ARBA" id="ARBA00022692"/>
    </source>
</evidence>
<feature type="transmembrane region" description="Helical" evidence="9">
    <location>
        <begin position="30"/>
        <end position="46"/>
    </location>
</feature>
<dbReference type="EMBL" id="CP012023">
    <property type="protein sequence ID" value="ALI55359.1"/>
    <property type="molecule type" value="Genomic_DNA"/>
</dbReference>
<evidence type="ECO:0000256" key="8">
    <source>
        <dbReference type="ARBA" id="ARBA00023315"/>
    </source>
</evidence>
<evidence type="ECO:0000256" key="4">
    <source>
        <dbReference type="ARBA" id="ARBA00022679"/>
    </source>
</evidence>
<dbReference type="PANTHER" id="PTHR38686">
    <property type="entry name" value="APOLIPOPROTEIN N-ACYLTRANSFERASE"/>
    <property type="match status" value="1"/>
</dbReference>
<comment type="pathway">
    <text evidence="9">Protein modification; lipoprotein biosynthesis (N-acyl transfer).</text>
</comment>
<dbReference type="GO" id="GO:0016410">
    <property type="term" value="F:N-acyltransferase activity"/>
    <property type="evidence" value="ECO:0007669"/>
    <property type="project" value="UniProtKB-UniRule"/>
</dbReference>
<dbReference type="PATRIC" id="fig|1397108.4.peg.1445"/>
<evidence type="ECO:0000256" key="1">
    <source>
        <dbReference type="ARBA" id="ARBA00004651"/>
    </source>
</evidence>
<comment type="catalytic activity">
    <reaction evidence="9">
        <text>N-terminal S-1,2-diacyl-sn-glyceryl-L-cysteinyl-[lipoprotein] + a glycerophospholipid = N-acyl-S-1,2-diacyl-sn-glyceryl-L-cysteinyl-[lipoprotein] + a 2-acyl-sn-glycero-3-phospholipid + H(+)</text>
        <dbReference type="Rhea" id="RHEA:48228"/>
        <dbReference type="Rhea" id="RHEA-COMP:14681"/>
        <dbReference type="Rhea" id="RHEA-COMP:14684"/>
        <dbReference type="ChEBI" id="CHEBI:15378"/>
        <dbReference type="ChEBI" id="CHEBI:136912"/>
        <dbReference type="ChEBI" id="CHEBI:140656"/>
        <dbReference type="ChEBI" id="CHEBI:140657"/>
        <dbReference type="ChEBI" id="CHEBI:140660"/>
        <dbReference type="EC" id="2.3.1.269"/>
    </reaction>
</comment>
<keyword evidence="5 9" id="KW-0812">Transmembrane</keyword>
<evidence type="ECO:0000256" key="9">
    <source>
        <dbReference type="HAMAP-Rule" id="MF_01148"/>
    </source>
</evidence>
<dbReference type="STRING" id="1397108.IMCC12053_1412"/>
<evidence type="ECO:0000256" key="7">
    <source>
        <dbReference type="ARBA" id="ARBA00023136"/>
    </source>
</evidence>
<evidence type="ECO:0000313" key="11">
    <source>
        <dbReference type="Proteomes" id="UP000064920"/>
    </source>
</evidence>
<keyword evidence="3 9" id="KW-1003">Cell membrane</keyword>
<feature type="transmembrane region" description="Helical" evidence="9">
    <location>
        <begin position="184"/>
        <end position="204"/>
    </location>
</feature>